<evidence type="ECO:0000313" key="9">
    <source>
        <dbReference type="Proteomes" id="UP000741360"/>
    </source>
</evidence>
<dbReference type="InterPro" id="IPR011023">
    <property type="entry name" value="Nop2p"/>
</dbReference>
<gene>
    <name evidence="8" type="ORF">HYY65_08200</name>
</gene>
<comment type="similarity">
    <text evidence="1 6">Belongs to the class I-like SAM-binding methyltransferase superfamily. RsmB/NOP family.</text>
</comment>
<dbReference type="InterPro" id="IPR029063">
    <property type="entry name" value="SAM-dependent_MTases_sf"/>
</dbReference>
<protein>
    <submittedName>
        <fullName evidence="8">RsmB/NOP family class I SAM-dependent RNA methyltransferase</fullName>
    </submittedName>
</protein>
<dbReference type="PRINTS" id="PR02008">
    <property type="entry name" value="RCMTFAMILY"/>
</dbReference>
<dbReference type="Proteomes" id="UP000741360">
    <property type="component" value="Unassembled WGS sequence"/>
</dbReference>
<dbReference type="InterPro" id="IPR023267">
    <property type="entry name" value="RCMT"/>
</dbReference>
<name>A0A932GQB3_UNCTE</name>
<dbReference type="Gene3D" id="3.30.70.1170">
    <property type="entry name" value="Sun protein, domain 3"/>
    <property type="match status" value="1"/>
</dbReference>
<dbReference type="GO" id="GO:0006396">
    <property type="term" value="P:RNA processing"/>
    <property type="evidence" value="ECO:0007669"/>
    <property type="project" value="InterPro"/>
</dbReference>
<dbReference type="PROSITE" id="PS51686">
    <property type="entry name" value="SAM_MT_RSMB_NOP"/>
    <property type="match status" value="1"/>
</dbReference>
<feature type="binding site" evidence="6">
    <location>
        <position position="135"/>
    </location>
    <ligand>
        <name>S-adenosyl-L-methionine</name>
        <dbReference type="ChEBI" id="CHEBI:59789"/>
    </ligand>
</feature>
<dbReference type="Pfam" id="PF01189">
    <property type="entry name" value="Methyltr_RsmB-F"/>
    <property type="match status" value="1"/>
</dbReference>
<keyword evidence="5 6" id="KW-0694">RNA-binding</keyword>
<feature type="domain" description="SAM-dependent MTase RsmB/NOP-type" evidence="7">
    <location>
        <begin position="22"/>
        <end position="302"/>
    </location>
</feature>
<dbReference type="PANTHER" id="PTHR22807">
    <property type="entry name" value="NOP2 YEAST -RELATED NOL1/NOP2/FMU SUN DOMAIN-CONTAINING"/>
    <property type="match status" value="1"/>
</dbReference>
<keyword evidence="4 6" id="KW-0949">S-adenosyl-L-methionine</keyword>
<dbReference type="Gene3D" id="3.40.50.150">
    <property type="entry name" value="Vaccinia Virus protein VP39"/>
    <property type="match status" value="1"/>
</dbReference>
<feature type="binding site" evidence="6">
    <location>
        <position position="178"/>
    </location>
    <ligand>
        <name>S-adenosyl-L-methionine</name>
        <dbReference type="ChEBI" id="CHEBI:59789"/>
    </ligand>
</feature>
<feature type="active site" description="Nucleophile" evidence="6">
    <location>
        <position position="231"/>
    </location>
</feature>
<evidence type="ECO:0000256" key="4">
    <source>
        <dbReference type="ARBA" id="ARBA00022691"/>
    </source>
</evidence>
<comment type="caution">
    <text evidence="8">The sequence shown here is derived from an EMBL/GenBank/DDBJ whole genome shotgun (WGS) entry which is preliminary data.</text>
</comment>
<dbReference type="CDD" id="cd02440">
    <property type="entry name" value="AdoMet_MTases"/>
    <property type="match status" value="1"/>
</dbReference>
<dbReference type="GO" id="GO:0008757">
    <property type="term" value="F:S-adenosylmethionine-dependent methyltransferase activity"/>
    <property type="evidence" value="ECO:0007669"/>
    <property type="project" value="InterPro"/>
</dbReference>
<comment type="caution">
    <text evidence="6">Lacks conserved residue(s) required for the propagation of feature annotation.</text>
</comment>
<organism evidence="8 9">
    <name type="scientific">Tectimicrobiota bacterium</name>
    <dbReference type="NCBI Taxonomy" id="2528274"/>
    <lineage>
        <taxon>Bacteria</taxon>
        <taxon>Pseudomonadati</taxon>
        <taxon>Nitrospinota/Tectimicrobiota group</taxon>
        <taxon>Candidatus Tectimicrobiota</taxon>
    </lineage>
</organism>
<evidence type="ECO:0000256" key="2">
    <source>
        <dbReference type="ARBA" id="ARBA00022603"/>
    </source>
</evidence>
<evidence type="ECO:0000259" key="7">
    <source>
        <dbReference type="PROSITE" id="PS51686"/>
    </source>
</evidence>
<evidence type="ECO:0000256" key="5">
    <source>
        <dbReference type="ARBA" id="ARBA00022884"/>
    </source>
</evidence>
<dbReference type="InterPro" id="IPR001678">
    <property type="entry name" value="MeTrfase_RsmB-F_NOP2_dom"/>
</dbReference>
<dbReference type="PROSITE" id="PS01153">
    <property type="entry name" value="NOL1_NOP2_SUN"/>
    <property type="match status" value="1"/>
</dbReference>
<evidence type="ECO:0000256" key="3">
    <source>
        <dbReference type="ARBA" id="ARBA00022679"/>
    </source>
</evidence>
<dbReference type="SUPFAM" id="SSF53335">
    <property type="entry name" value="S-adenosyl-L-methionine-dependent methyltransferases"/>
    <property type="match status" value="1"/>
</dbReference>
<evidence type="ECO:0000256" key="6">
    <source>
        <dbReference type="PROSITE-ProRule" id="PRU01023"/>
    </source>
</evidence>
<keyword evidence="2 6" id="KW-0489">Methyltransferase</keyword>
<evidence type="ECO:0000256" key="1">
    <source>
        <dbReference type="ARBA" id="ARBA00007494"/>
    </source>
</evidence>
<dbReference type="InterPro" id="IPR018314">
    <property type="entry name" value="RsmB/NOL1/NOP2-like_CS"/>
</dbReference>
<proteinExistence type="inferred from homology"/>
<dbReference type="GO" id="GO:0008173">
    <property type="term" value="F:RNA methyltransferase activity"/>
    <property type="evidence" value="ECO:0007669"/>
    <property type="project" value="InterPro"/>
</dbReference>
<dbReference type="EMBL" id="JACPSX010000157">
    <property type="protein sequence ID" value="MBI3015020.1"/>
    <property type="molecule type" value="Genomic_DNA"/>
</dbReference>
<evidence type="ECO:0000313" key="8">
    <source>
        <dbReference type="EMBL" id="MBI3015020.1"/>
    </source>
</evidence>
<sequence length="305" mass="34064">MPTKLLEILGRYRPLIEDWEGWLAALENPAPTYARLNTLKGSESEICDLMSRSGLHLVPTLVPTCYELRDCDHPGHLPMYFQGLFHSQDLTSAVPSWFLNPAAGEMVLDLCAAPGSKTSHLAQLMENQGLIIANEIQTHRLKSLVANLERLGVTNAAITRYAGQDFPLRIQFDRILVDAPCSGEGTLRAREARRYDSAPRLHERLANVQGRLLVRALKLLRPGGTLIYSTCTYAPEENEEVVDGFLRQGGVQIEEVSCPLPHHPGITTWNDKTYSSEVTKCLRFYPSEVNSTGFFIAQFRKTGDL</sequence>
<dbReference type="InterPro" id="IPR049560">
    <property type="entry name" value="MeTrfase_RsmB-F_NOP2_cat"/>
</dbReference>
<accession>A0A932GQB3</accession>
<dbReference type="PANTHER" id="PTHR22807:SF30">
    <property type="entry name" value="28S RRNA (CYTOSINE(4447)-C(5))-METHYLTRANSFERASE-RELATED"/>
    <property type="match status" value="1"/>
</dbReference>
<dbReference type="GO" id="GO:0001510">
    <property type="term" value="P:RNA methylation"/>
    <property type="evidence" value="ECO:0007669"/>
    <property type="project" value="InterPro"/>
</dbReference>
<dbReference type="NCBIfam" id="TIGR00446">
    <property type="entry name" value="nop2p"/>
    <property type="match status" value="1"/>
</dbReference>
<dbReference type="GO" id="GO:0003723">
    <property type="term" value="F:RNA binding"/>
    <property type="evidence" value="ECO:0007669"/>
    <property type="project" value="UniProtKB-UniRule"/>
</dbReference>
<feature type="binding site" evidence="6">
    <location>
        <begin position="111"/>
        <end position="117"/>
    </location>
    <ligand>
        <name>S-adenosyl-L-methionine</name>
        <dbReference type="ChEBI" id="CHEBI:59789"/>
    </ligand>
</feature>
<reference evidence="8" key="1">
    <citation type="submission" date="2020-07" db="EMBL/GenBank/DDBJ databases">
        <title>Huge and variable diversity of episymbiotic CPR bacteria and DPANN archaea in groundwater ecosystems.</title>
        <authorList>
            <person name="He C.Y."/>
            <person name="Keren R."/>
            <person name="Whittaker M."/>
            <person name="Farag I.F."/>
            <person name="Doudna J."/>
            <person name="Cate J.H.D."/>
            <person name="Banfield J.F."/>
        </authorList>
    </citation>
    <scope>NUCLEOTIDE SEQUENCE</scope>
    <source>
        <strain evidence="8">NC_groundwater_717_Ag_S-0.2um_59_8</strain>
    </source>
</reference>
<keyword evidence="3 6" id="KW-0808">Transferase</keyword>
<dbReference type="AlphaFoldDB" id="A0A932GQB3"/>